<dbReference type="Proteomes" id="UP000014160">
    <property type="component" value="Unassembled WGS sequence"/>
</dbReference>
<dbReference type="InterPro" id="IPR014710">
    <property type="entry name" value="RmlC-like_jellyroll"/>
</dbReference>
<dbReference type="InterPro" id="IPR018060">
    <property type="entry name" value="HTH_AraC"/>
</dbReference>
<dbReference type="PRINTS" id="PR00032">
    <property type="entry name" value="HTHARAC"/>
</dbReference>
<evidence type="ECO:0000313" key="7">
    <source>
        <dbReference type="Proteomes" id="UP000013750"/>
    </source>
</evidence>
<dbReference type="AlphaFoldDB" id="R2VCP7"/>
<accession>R2VCP7</accession>
<name>R2VCP7_9ENTE</name>
<gene>
    <name evidence="6" type="ORF">I592_01298</name>
    <name evidence="5" type="ORF">UKC_02668</name>
</gene>
<keyword evidence="2" id="KW-0238">DNA-binding</keyword>
<dbReference type="Pfam" id="PF12833">
    <property type="entry name" value="HTH_18"/>
    <property type="match status" value="1"/>
</dbReference>
<dbReference type="PROSITE" id="PS00041">
    <property type="entry name" value="HTH_ARAC_FAMILY_1"/>
    <property type="match status" value="1"/>
</dbReference>
<keyword evidence="1" id="KW-0805">Transcription regulation</keyword>
<dbReference type="PATRIC" id="fig|1158614.3.peg.2661"/>
<keyword evidence="3" id="KW-0804">Transcription</keyword>
<evidence type="ECO:0000313" key="8">
    <source>
        <dbReference type="Proteomes" id="UP000014160"/>
    </source>
</evidence>
<dbReference type="SMART" id="SM00342">
    <property type="entry name" value="HTH_ARAC"/>
    <property type="match status" value="1"/>
</dbReference>
<evidence type="ECO:0000313" key="6">
    <source>
        <dbReference type="EMBL" id="EOW81997.1"/>
    </source>
</evidence>
<protein>
    <recommendedName>
        <fullName evidence="4">HTH araC/xylS-type domain-containing protein</fullName>
    </recommendedName>
</protein>
<dbReference type="SUPFAM" id="SSF51182">
    <property type="entry name" value="RmlC-like cupins"/>
    <property type="match status" value="1"/>
</dbReference>
<dbReference type="PANTHER" id="PTHR43280:SF28">
    <property type="entry name" value="HTH-TYPE TRANSCRIPTIONAL ACTIVATOR RHAS"/>
    <property type="match status" value="1"/>
</dbReference>
<proteinExistence type="predicted"/>
<sequence length="285" mass="33359">MKSYLEIPSFNGELAFRTFMNDGMAIAYPHFHKEIEIIYCSKGRVNIGVGNDVLLLDEGEIIIFSSGQPHYCLSSPDSERYVFQFDLQIFDETILKEELSLRELFEYRELHSRYWSEELKNLSKELLLDLYNVNSNCEVGKNYMILGDLYKFIANLYSLLPLKSEKKSTGYGSIRYKDTLEYVNKALEYVKENYNEPLTLEEVARHTGFSSYYFTRFFKKNTGKTFIQFLNEFRVSQAKFILASEKIPITEVAERSGFSNIKTFHHVFKKSVGCSPLQYQKQFDQ</sequence>
<dbReference type="GO" id="GO:0003700">
    <property type="term" value="F:DNA-binding transcription factor activity"/>
    <property type="evidence" value="ECO:0007669"/>
    <property type="project" value="InterPro"/>
</dbReference>
<keyword evidence="8" id="KW-1185">Reference proteome</keyword>
<dbReference type="Proteomes" id="UP000013750">
    <property type="component" value="Unassembled WGS sequence"/>
</dbReference>
<dbReference type="Pfam" id="PF02311">
    <property type="entry name" value="AraC_binding"/>
    <property type="match status" value="1"/>
</dbReference>
<dbReference type="SUPFAM" id="SSF46689">
    <property type="entry name" value="Homeodomain-like"/>
    <property type="match status" value="2"/>
</dbReference>
<dbReference type="eggNOG" id="COG2207">
    <property type="taxonomic scope" value="Bacteria"/>
</dbReference>
<dbReference type="RefSeq" id="WP_010781041.1">
    <property type="nucleotide sequence ID" value="NZ_ASWH01000001.1"/>
</dbReference>
<dbReference type="OrthoDB" id="9799319at2"/>
<evidence type="ECO:0000259" key="4">
    <source>
        <dbReference type="PROSITE" id="PS01124"/>
    </source>
</evidence>
<feature type="domain" description="HTH araC/xylS-type" evidence="4">
    <location>
        <begin position="184"/>
        <end position="282"/>
    </location>
</feature>
<dbReference type="PANTHER" id="PTHR43280">
    <property type="entry name" value="ARAC-FAMILY TRANSCRIPTIONAL REGULATOR"/>
    <property type="match status" value="1"/>
</dbReference>
<dbReference type="Gene3D" id="2.60.120.10">
    <property type="entry name" value="Jelly Rolls"/>
    <property type="match status" value="1"/>
</dbReference>
<dbReference type="InterPro" id="IPR020449">
    <property type="entry name" value="Tscrpt_reg_AraC-type_HTH"/>
</dbReference>
<evidence type="ECO:0000256" key="1">
    <source>
        <dbReference type="ARBA" id="ARBA00023015"/>
    </source>
</evidence>
<dbReference type="InterPro" id="IPR003313">
    <property type="entry name" value="AraC-bd"/>
</dbReference>
<comment type="caution">
    <text evidence="5">The sequence shown here is derived from an EMBL/GenBank/DDBJ whole genome shotgun (WGS) entry which is preliminary data.</text>
</comment>
<evidence type="ECO:0000313" key="5">
    <source>
        <dbReference type="EMBL" id="EOI55460.1"/>
    </source>
</evidence>
<dbReference type="GO" id="GO:0043565">
    <property type="term" value="F:sequence-specific DNA binding"/>
    <property type="evidence" value="ECO:0007669"/>
    <property type="project" value="InterPro"/>
</dbReference>
<reference evidence="6 8" key="2">
    <citation type="submission" date="2013-03" db="EMBL/GenBank/DDBJ databases">
        <title>The Genome Sequence of Enterococcus gilvus ATCC BAA-350 (PacBio/Illumina hybrid assembly).</title>
        <authorList>
            <consortium name="The Broad Institute Genomics Platform"/>
            <consortium name="The Broad Institute Genome Sequencing Center for Infectious Disease"/>
            <person name="Earl A."/>
            <person name="Russ C."/>
            <person name="Gilmore M."/>
            <person name="Surin D."/>
            <person name="Walker B."/>
            <person name="Young S."/>
            <person name="Zeng Q."/>
            <person name="Gargeya S."/>
            <person name="Fitzgerald M."/>
            <person name="Haas B."/>
            <person name="Abouelleil A."/>
            <person name="Allen A.W."/>
            <person name="Alvarado L."/>
            <person name="Arachchi H.M."/>
            <person name="Berlin A.M."/>
            <person name="Chapman S.B."/>
            <person name="Gainer-Dewar J."/>
            <person name="Goldberg J."/>
            <person name="Griggs A."/>
            <person name="Gujja S."/>
            <person name="Hansen M."/>
            <person name="Howarth C."/>
            <person name="Imamovic A."/>
            <person name="Ireland A."/>
            <person name="Larimer J."/>
            <person name="McCowan C."/>
            <person name="Murphy C."/>
            <person name="Pearson M."/>
            <person name="Poon T.W."/>
            <person name="Priest M."/>
            <person name="Roberts A."/>
            <person name="Saif S."/>
            <person name="Shea T."/>
            <person name="Sisk P."/>
            <person name="Sykes S."/>
            <person name="Wortman J."/>
            <person name="Nusbaum C."/>
            <person name="Birren B."/>
        </authorList>
    </citation>
    <scope>NUCLEOTIDE SEQUENCE [LARGE SCALE GENOMIC DNA]</scope>
    <source>
        <strain evidence="6 8">ATCC BAA-350</strain>
    </source>
</reference>
<evidence type="ECO:0000256" key="3">
    <source>
        <dbReference type="ARBA" id="ARBA00023163"/>
    </source>
</evidence>
<dbReference type="HOGENOM" id="CLU_000445_88_3_9"/>
<reference evidence="5 7" key="1">
    <citation type="submission" date="2013-02" db="EMBL/GenBank/DDBJ databases">
        <title>The Genome Sequence of Enterococcus gilvus ATCC BAA-350.</title>
        <authorList>
            <consortium name="The Broad Institute Genome Sequencing Platform"/>
            <consortium name="The Broad Institute Genome Sequencing Center for Infectious Disease"/>
            <person name="Earl A.M."/>
            <person name="Gilmore M.S."/>
            <person name="Lebreton F."/>
            <person name="Walker B."/>
            <person name="Young S.K."/>
            <person name="Zeng Q."/>
            <person name="Gargeya S."/>
            <person name="Fitzgerald M."/>
            <person name="Haas B."/>
            <person name="Abouelleil A."/>
            <person name="Alvarado L."/>
            <person name="Arachchi H.M."/>
            <person name="Berlin A.M."/>
            <person name="Chapman S.B."/>
            <person name="Dewar J."/>
            <person name="Goldberg J."/>
            <person name="Griggs A."/>
            <person name="Gujja S."/>
            <person name="Hansen M."/>
            <person name="Howarth C."/>
            <person name="Imamovic A."/>
            <person name="Larimer J."/>
            <person name="McCowan C."/>
            <person name="Murphy C."/>
            <person name="Neiman D."/>
            <person name="Pearson M."/>
            <person name="Priest M."/>
            <person name="Roberts A."/>
            <person name="Saif S."/>
            <person name="Shea T."/>
            <person name="Sisk P."/>
            <person name="Sykes S."/>
            <person name="Wortman J."/>
            <person name="Nusbaum C."/>
            <person name="Birren B."/>
        </authorList>
    </citation>
    <scope>NUCLEOTIDE SEQUENCE [LARGE SCALE GENOMIC DNA]</scope>
    <source>
        <strain evidence="5 7">ATCC BAA-350</strain>
    </source>
</reference>
<dbReference type="Gene3D" id="1.10.10.60">
    <property type="entry name" value="Homeodomain-like"/>
    <property type="match status" value="2"/>
</dbReference>
<dbReference type="InterPro" id="IPR009057">
    <property type="entry name" value="Homeodomain-like_sf"/>
</dbReference>
<organism evidence="5 7">
    <name type="scientific">Enterococcus gilvus ATCC BAA-350</name>
    <dbReference type="NCBI Taxonomy" id="1158614"/>
    <lineage>
        <taxon>Bacteria</taxon>
        <taxon>Bacillati</taxon>
        <taxon>Bacillota</taxon>
        <taxon>Bacilli</taxon>
        <taxon>Lactobacillales</taxon>
        <taxon>Enterococcaceae</taxon>
        <taxon>Enterococcus</taxon>
    </lineage>
</organism>
<dbReference type="InterPro" id="IPR011051">
    <property type="entry name" value="RmlC_Cupin_sf"/>
</dbReference>
<dbReference type="eggNOG" id="COG1917">
    <property type="taxonomic scope" value="Bacteria"/>
</dbReference>
<dbReference type="PROSITE" id="PS01124">
    <property type="entry name" value="HTH_ARAC_FAMILY_2"/>
    <property type="match status" value="1"/>
</dbReference>
<dbReference type="EMBL" id="AJDQ01000008">
    <property type="protein sequence ID" value="EOI55460.1"/>
    <property type="molecule type" value="Genomic_DNA"/>
</dbReference>
<dbReference type="InterPro" id="IPR018062">
    <property type="entry name" value="HTH_AraC-typ_CS"/>
</dbReference>
<evidence type="ECO:0000256" key="2">
    <source>
        <dbReference type="ARBA" id="ARBA00023125"/>
    </source>
</evidence>
<dbReference type="EMBL" id="ASWH01000001">
    <property type="protein sequence ID" value="EOW81997.1"/>
    <property type="molecule type" value="Genomic_DNA"/>
</dbReference>